<comment type="caution">
    <text evidence="1">The sequence shown here is derived from an EMBL/GenBank/DDBJ whole genome shotgun (WGS) entry which is preliminary data.</text>
</comment>
<evidence type="ECO:0008006" key="3">
    <source>
        <dbReference type="Google" id="ProtNLM"/>
    </source>
</evidence>
<keyword evidence="2" id="KW-1185">Reference proteome</keyword>
<sequence length="128" mass="13816">MSFTLNGMDVHNFNDVATAVSTGYGFGHAAMADLRDLTGHKRLGDHVRTSISSSLQEVGIGHLPSELPNNQSEEVRLYTRGSRIGKIVAAVLHPTYEGDTLLQDLVADSSDAEGKLKRIRSILNGLDV</sequence>
<accession>A0ABW3BC53</accession>
<proteinExistence type="predicted"/>
<evidence type="ECO:0000313" key="1">
    <source>
        <dbReference type="EMBL" id="MFD0800649.1"/>
    </source>
</evidence>
<gene>
    <name evidence="1" type="ORF">ACFQZU_04860</name>
</gene>
<name>A0ABW3BC53_9ACTN</name>
<evidence type="ECO:0000313" key="2">
    <source>
        <dbReference type="Proteomes" id="UP001596956"/>
    </source>
</evidence>
<protein>
    <recommendedName>
        <fullName evidence="3">HK97 gp10 family phage protein</fullName>
    </recommendedName>
</protein>
<dbReference type="EMBL" id="JBHTHR010000079">
    <property type="protein sequence ID" value="MFD0800649.1"/>
    <property type="molecule type" value="Genomic_DNA"/>
</dbReference>
<organism evidence="1 2">
    <name type="scientific">Streptomonospora algeriensis</name>
    <dbReference type="NCBI Taxonomy" id="995084"/>
    <lineage>
        <taxon>Bacteria</taxon>
        <taxon>Bacillati</taxon>
        <taxon>Actinomycetota</taxon>
        <taxon>Actinomycetes</taxon>
        <taxon>Streptosporangiales</taxon>
        <taxon>Nocardiopsidaceae</taxon>
        <taxon>Streptomonospora</taxon>
    </lineage>
</organism>
<dbReference type="Proteomes" id="UP001596956">
    <property type="component" value="Unassembled WGS sequence"/>
</dbReference>
<reference evidence="2" key="1">
    <citation type="journal article" date="2019" name="Int. J. Syst. Evol. Microbiol.">
        <title>The Global Catalogue of Microorganisms (GCM) 10K type strain sequencing project: providing services to taxonomists for standard genome sequencing and annotation.</title>
        <authorList>
            <consortium name="The Broad Institute Genomics Platform"/>
            <consortium name="The Broad Institute Genome Sequencing Center for Infectious Disease"/>
            <person name="Wu L."/>
            <person name="Ma J."/>
        </authorList>
    </citation>
    <scope>NUCLEOTIDE SEQUENCE [LARGE SCALE GENOMIC DNA]</scope>
    <source>
        <strain evidence="2">CCUG 63369</strain>
    </source>
</reference>